<evidence type="ECO:0000313" key="1">
    <source>
        <dbReference type="EMBL" id="MVM31845.1"/>
    </source>
</evidence>
<evidence type="ECO:0008006" key="3">
    <source>
        <dbReference type="Google" id="ProtNLM"/>
    </source>
</evidence>
<accession>A0A7K1SDI3</accession>
<evidence type="ECO:0000313" key="2">
    <source>
        <dbReference type="Proteomes" id="UP000436006"/>
    </source>
</evidence>
<dbReference type="PANTHER" id="PTHR42754">
    <property type="entry name" value="ENDOGLUCANASE"/>
    <property type="match status" value="1"/>
</dbReference>
<organism evidence="1 2">
    <name type="scientific">Spirosoma arboris</name>
    <dbReference type="NCBI Taxonomy" id="2682092"/>
    <lineage>
        <taxon>Bacteria</taxon>
        <taxon>Pseudomonadati</taxon>
        <taxon>Bacteroidota</taxon>
        <taxon>Cytophagia</taxon>
        <taxon>Cytophagales</taxon>
        <taxon>Cytophagaceae</taxon>
        <taxon>Spirosoma</taxon>
    </lineage>
</organism>
<dbReference type="SUPFAM" id="SSF50998">
    <property type="entry name" value="Quinoprotein alcohol dehydrogenase-like"/>
    <property type="match status" value="1"/>
</dbReference>
<dbReference type="RefSeq" id="WP_157586482.1">
    <property type="nucleotide sequence ID" value="NZ_WPIN01000006.1"/>
</dbReference>
<comment type="caution">
    <text evidence="1">The sequence shown here is derived from an EMBL/GenBank/DDBJ whole genome shotgun (WGS) entry which is preliminary data.</text>
</comment>
<keyword evidence="2" id="KW-1185">Reference proteome</keyword>
<dbReference type="Proteomes" id="UP000436006">
    <property type="component" value="Unassembled WGS sequence"/>
</dbReference>
<reference evidence="1 2" key="1">
    <citation type="submission" date="2019-12" db="EMBL/GenBank/DDBJ databases">
        <title>Spirosoma sp. HMF4905 genome sequencing and assembly.</title>
        <authorList>
            <person name="Kang H."/>
            <person name="Cha I."/>
            <person name="Kim H."/>
            <person name="Joh K."/>
        </authorList>
    </citation>
    <scope>NUCLEOTIDE SEQUENCE [LARGE SCALE GENOMIC DNA]</scope>
    <source>
        <strain evidence="1 2">HMF4905</strain>
    </source>
</reference>
<gene>
    <name evidence="1" type="ORF">GO755_17485</name>
</gene>
<dbReference type="EMBL" id="WPIN01000006">
    <property type="protein sequence ID" value="MVM31845.1"/>
    <property type="molecule type" value="Genomic_DNA"/>
</dbReference>
<dbReference type="InterPro" id="IPR015943">
    <property type="entry name" value="WD40/YVTN_repeat-like_dom_sf"/>
</dbReference>
<sequence length="400" mass="43944">MKPLLLFLSFIGVLNACKPIELSTSETPVLEQDVPHKTYQPTGNVCLTSDGGFATVLLRQAFNQAVSLYNGISYITRNEVVVVKTDQLGQVQWSKLVGTGGSTPLIHPLSDGGYLVFQLIPPFLTQNTYQLLVSHLNSTGEVLTKQAVDGVNLGLYFTIQKILSLADKGFIISAHLGNESYFLMRFDEQGKLLWSRSYTQATNTLPGAYRLAATSDGGLMISWSGYNSAQPGGYESFLLKTDANGQQIWLRKYGLFTDNLTVSESTDKGYVLVGRNTSSTATAVLYKLDKDGNIQWSKLYPLRSTYAGTPIRIFASTDGYEFVFYAYPNSTEIVTTDLAGVEQIHQTRSEPVISSESGDILRLSDDSFVYMGLDAYGTIALTKTKPDKTLQWSSPIATNK</sequence>
<protein>
    <recommendedName>
        <fullName evidence="3">PQQ-binding-like beta-propeller repeat protein</fullName>
    </recommendedName>
</protein>
<dbReference type="Gene3D" id="2.130.10.10">
    <property type="entry name" value="YVTN repeat-like/Quinoprotein amine dehydrogenase"/>
    <property type="match status" value="1"/>
</dbReference>
<name>A0A7K1SDI3_9BACT</name>
<proteinExistence type="predicted"/>
<dbReference type="InterPro" id="IPR011047">
    <property type="entry name" value="Quinoprotein_ADH-like_sf"/>
</dbReference>
<dbReference type="PANTHER" id="PTHR42754:SF1">
    <property type="entry name" value="LIPOPROTEIN"/>
    <property type="match status" value="1"/>
</dbReference>
<dbReference type="AlphaFoldDB" id="A0A7K1SDI3"/>